<reference evidence="2" key="1">
    <citation type="journal article" date="2015" name="MBio">
        <title>Genome-Resolved Metagenomic Analysis Reveals Roles for Candidate Phyla and Other Microbial Community Members in Biogeochemical Transformations in Oil Reservoirs.</title>
        <authorList>
            <person name="Hu P."/>
            <person name="Tom L."/>
            <person name="Singh A."/>
            <person name="Thomas B.C."/>
            <person name="Baker B.J."/>
            <person name="Piceno Y.M."/>
            <person name="Andersen G.L."/>
            <person name="Banfield J.F."/>
        </authorList>
    </citation>
    <scope>NUCLEOTIDE SEQUENCE [LARGE SCALE GENOMIC DNA]</scope>
</reference>
<gene>
    <name evidence="1" type="ORF">XE03_0483</name>
</gene>
<evidence type="ECO:0008006" key="3">
    <source>
        <dbReference type="Google" id="ProtNLM"/>
    </source>
</evidence>
<evidence type="ECO:0000313" key="2">
    <source>
        <dbReference type="Proteomes" id="UP000053467"/>
    </source>
</evidence>
<dbReference type="AlphaFoldDB" id="A0A124G0I8"/>
<accession>A0A124G0I8</accession>
<sequence length="213" mass="25322">MINREEIFRSIDEEKRKENYIKALSLYGELLKENIYDFNIYSSMAKIYYLLGDYDASVRFNLISIHLSIIESEEILKTDTTISKEMNEMIKKIKGLTEELSKVDKILKNLIFCEPNLIHLGHSLLDSTLNDESKETYLKILKGEKIDIDEKYKKSEMELFYPFGILFSAVMIESEIKREEIVEYYLSYDSSEMRTVYEKVLKLYEEFKFPETR</sequence>
<dbReference type="Proteomes" id="UP000053467">
    <property type="component" value="Unassembled WGS sequence"/>
</dbReference>
<protein>
    <recommendedName>
        <fullName evidence="3">Tetratricopeptide repeat protein</fullName>
    </recommendedName>
</protein>
<dbReference type="EMBL" id="LGGX01000003">
    <property type="protein sequence ID" value="KUK87592.1"/>
    <property type="molecule type" value="Genomic_DNA"/>
</dbReference>
<comment type="caution">
    <text evidence="1">The sequence shown here is derived from an EMBL/GenBank/DDBJ whole genome shotgun (WGS) entry which is preliminary data.</text>
</comment>
<proteinExistence type="predicted"/>
<evidence type="ECO:0000313" key="1">
    <source>
        <dbReference type="EMBL" id="KUK87592.1"/>
    </source>
</evidence>
<name>A0A124G0I8_UNCT6</name>
<organism evidence="1 2">
    <name type="scientific">candidate division TA06 bacterium 34_109</name>
    <dbReference type="NCBI Taxonomy" id="1635277"/>
    <lineage>
        <taxon>Bacteria</taxon>
        <taxon>Bacteria division TA06</taxon>
    </lineage>
</organism>